<evidence type="ECO:0000313" key="1">
    <source>
        <dbReference type="EMBL" id="TFK78654.1"/>
    </source>
</evidence>
<keyword evidence="2" id="KW-1185">Reference proteome</keyword>
<proteinExistence type="predicted"/>
<name>A0A5C3NN51_9APHY</name>
<protein>
    <submittedName>
        <fullName evidence="1">Uncharacterized protein</fullName>
    </submittedName>
</protein>
<organism evidence="1 2">
    <name type="scientific">Polyporus arcularius HHB13444</name>
    <dbReference type="NCBI Taxonomy" id="1314778"/>
    <lineage>
        <taxon>Eukaryota</taxon>
        <taxon>Fungi</taxon>
        <taxon>Dikarya</taxon>
        <taxon>Basidiomycota</taxon>
        <taxon>Agaricomycotina</taxon>
        <taxon>Agaricomycetes</taxon>
        <taxon>Polyporales</taxon>
        <taxon>Polyporaceae</taxon>
        <taxon>Polyporus</taxon>
    </lineage>
</organism>
<dbReference type="InParanoid" id="A0A5C3NN51"/>
<gene>
    <name evidence="1" type="ORF">K466DRAFT_66358</name>
</gene>
<dbReference type="EMBL" id="ML212402">
    <property type="protein sequence ID" value="TFK78654.1"/>
    <property type="molecule type" value="Genomic_DNA"/>
</dbReference>
<dbReference type="Proteomes" id="UP000308197">
    <property type="component" value="Unassembled WGS sequence"/>
</dbReference>
<dbReference type="AlphaFoldDB" id="A0A5C3NN51"/>
<accession>A0A5C3NN51</accession>
<sequence>MYGVLLFRRWDLVGHRRGCSEVSERLIGHAYRLYLCHAFIKTPSLQEDLKPMTHQLRRSAPDFEPVLRAGLNRCCKSASYSPAHSDLAARQGAHLRRDVRAQCVSLRRGAPVLRNRRLTMRRRAQVLAQLCADGREGRVGLRRCASVWRNTTKMRYP</sequence>
<reference evidence="1 2" key="1">
    <citation type="journal article" date="2019" name="Nat. Ecol. Evol.">
        <title>Megaphylogeny resolves global patterns of mushroom evolution.</title>
        <authorList>
            <person name="Varga T."/>
            <person name="Krizsan K."/>
            <person name="Foldi C."/>
            <person name="Dima B."/>
            <person name="Sanchez-Garcia M."/>
            <person name="Sanchez-Ramirez S."/>
            <person name="Szollosi G.J."/>
            <person name="Szarkandi J.G."/>
            <person name="Papp V."/>
            <person name="Albert L."/>
            <person name="Andreopoulos W."/>
            <person name="Angelini C."/>
            <person name="Antonin V."/>
            <person name="Barry K.W."/>
            <person name="Bougher N.L."/>
            <person name="Buchanan P."/>
            <person name="Buyck B."/>
            <person name="Bense V."/>
            <person name="Catcheside P."/>
            <person name="Chovatia M."/>
            <person name="Cooper J."/>
            <person name="Damon W."/>
            <person name="Desjardin D."/>
            <person name="Finy P."/>
            <person name="Geml J."/>
            <person name="Haridas S."/>
            <person name="Hughes K."/>
            <person name="Justo A."/>
            <person name="Karasinski D."/>
            <person name="Kautmanova I."/>
            <person name="Kiss B."/>
            <person name="Kocsube S."/>
            <person name="Kotiranta H."/>
            <person name="LaButti K.M."/>
            <person name="Lechner B.E."/>
            <person name="Liimatainen K."/>
            <person name="Lipzen A."/>
            <person name="Lukacs Z."/>
            <person name="Mihaltcheva S."/>
            <person name="Morgado L.N."/>
            <person name="Niskanen T."/>
            <person name="Noordeloos M.E."/>
            <person name="Ohm R.A."/>
            <person name="Ortiz-Santana B."/>
            <person name="Ovrebo C."/>
            <person name="Racz N."/>
            <person name="Riley R."/>
            <person name="Savchenko A."/>
            <person name="Shiryaev A."/>
            <person name="Soop K."/>
            <person name="Spirin V."/>
            <person name="Szebenyi C."/>
            <person name="Tomsovsky M."/>
            <person name="Tulloss R.E."/>
            <person name="Uehling J."/>
            <person name="Grigoriev I.V."/>
            <person name="Vagvolgyi C."/>
            <person name="Papp T."/>
            <person name="Martin F.M."/>
            <person name="Miettinen O."/>
            <person name="Hibbett D.S."/>
            <person name="Nagy L.G."/>
        </authorList>
    </citation>
    <scope>NUCLEOTIDE SEQUENCE [LARGE SCALE GENOMIC DNA]</scope>
    <source>
        <strain evidence="1 2">HHB13444</strain>
    </source>
</reference>
<evidence type="ECO:0000313" key="2">
    <source>
        <dbReference type="Proteomes" id="UP000308197"/>
    </source>
</evidence>